<organism evidence="2 3">
    <name type="scientific">Persicitalea jodogahamensis</name>
    <dbReference type="NCBI Taxonomy" id="402147"/>
    <lineage>
        <taxon>Bacteria</taxon>
        <taxon>Pseudomonadati</taxon>
        <taxon>Bacteroidota</taxon>
        <taxon>Cytophagia</taxon>
        <taxon>Cytophagales</taxon>
        <taxon>Spirosomataceae</taxon>
        <taxon>Persicitalea</taxon>
    </lineage>
</organism>
<dbReference type="RefSeq" id="WP_229581479.1">
    <property type="nucleotide sequence ID" value="NZ_BMXF01000008.1"/>
</dbReference>
<dbReference type="AlphaFoldDB" id="A0A8J3DDR0"/>
<name>A0A8J3DDR0_9BACT</name>
<proteinExistence type="predicted"/>
<reference evidence="2 3" key="1">
    <citation type="journal article" date="2014" name="Int. J. Syst. Evol. Microbiol.">
        <title>Complete genome sequence of Corynebacterium casei LMG S-19264T (=DSM 44701T), isolated from a smear-ripened cheese.</title>
        <authorList>
            <consortium name="US DOE Joint Genome Institute (JGI-PGF)"/>
            <person name="Walter F."/>
            <person name="Albersmeier A."/>
            <person name="Kalinowski J."/>
            <person name="Ruckert C."/>
        </authorList>
    </citation>
    <scope>NUCLEOTIDE SEQUENCE [LARGE SCALE GENOMIC DNA]</scope>
    <source>
        <strain evidence="2 3">KCTC 12866</strain>
    </source>
</reference>
<evidence type="ECO:0000313" key="3">
    <source>
        <dbReference type="Proteomes" id="UP000598271"/>
    </source>
</evidence>
<feature type="domain" description="Thoeris protein ThsB TIR-like" evidence="1">
    <location>
        <begin position="11"/>
        <end position="108"/>
    </location>
</feature>
<comment type="caution">
    <text evidence="2">The sequence shown here is derived from an EMBL/GenBank/DDBJ whole genome shotgun (WGS) entry which is preliminary data.</text>
</comment>
<keyword evidence="3" id="KW-1185">Reference proteome</keyword>
<gene>
    <name evidence="2" type="ORF">GCM10007390_49910</name>
</gene>
<accession>A0A8J3DDR0</accession>
<dbReference type="EMBL" id="BMXF01000008">
    <property type="protein sequence ID" value="GHB87816.1"/>
    <property type="molecule type" value="Genomic_DNA"/>
</dbReference>
<sequence length="179" mass="20695">MYPYISKRKLFVSYYHKDDQYYRNLFDHNFGDLFINKSVGDGEINSENGADYVRQLIHKGYLSDTTVLVVLVGEKTKCRKHVDWEISGALDYRVGNRYAGLIGILLPTHPDFGKSVYSPGNLPERLALNVDSDYAKLIDWTDDRSTMQRIVEDTVRRRESDEGKIVNRFLLQMTNNTCS</sequence>
<evidence type="ECO:0000259" key="1">
    <source>
        <dbReference type="Pfam" id="PF08937"/>
    </source>
</evidence>
<dbReference type="InterPro" id="IPR015032">
    <property type="entry name" value="ThsB__TIR-like_domain"/>
</dbReference>
<evidence type="ECO:0000313" key="2">
    <source>
        <dbReference type="EMBL" id="GHB87816.1"/>
    </source>
</evidence>
<dbReference type="Proteomes" id="UP000598271">
    <property type="component" value="Unassembled WGS sequence"/>
</dbReference>
<protein>
    <recommendedName>
        <fullName evidence="1">Thoeris protein ThsB TIR-like domain-containing protein</fullName>
    </recommendedName>
</protein>
<dbReference type="Pfam" id="PF08937">
    <property type="entry name" value="ThsB_TIR"/>
    <property type="match status" value="1"/>
</dbReference>